<reference evidence="2 3" key="1">
    <citation type="submission" date="2016-10" db="EMBL/GenBank/DDBJ databases">
        <authorList>
            <person name="de Groot N.N."/>
        </authorList>
    </citation>
    <scope>NUCLEOTIDE SEQUENCE [LARGE SCALE GENOMIC DNA]</scope>
    <source>
        <strain evidence="2 3">DSM 16957</strain>
    </source>
</reference>
<organism evidence="2 3">
    <name type="scientific">Aquimonas voraii</name>
    <dbReference type="NCBI Taxonomy" id="265719"/>
    <lineage>
        <taxon>Bacteria</taxon>
        <taxon>Pseudomonadati</taxon>
        <taxon>Pseudomonadota</taxon>
        <taxon>Gammaproteobacteria</taxon>
        <taxon>Lysobacterales</taxon>
        <taxon>Lysobacteraceae</taxon>
        <taxon>Aquimonas</taxon>
    </lineage>
</organism>
<accession>A0A1G6SA58</accession>
<keyword evidence="3" id="KW-1185">Reference proteome</keyword>
<protein>
    <submittedName>
        <fullName evidence="2">ABC transporter, phosphonate, substrate-binding protein</fullName>
    </submittedName>
</protein>
<feature type="chain" id="PRO_5011729495" evidence="1">
    <location>
        <begin position="29"/>
        <end position="272"/>
    </location>
</feature>
<dbReference type="Proteomes" id="UP000199603">
    <property type="component" value="Unassembled WGS sequence"/>
</dbReference>
<dbReference type="STRING" id="265719.SAMN04488509_101394"/>
<proteinExistence type="predicted"/>
<dbReference type="EMBL" id="FNAG01000001">
    <property type="protein sequence ID" value="SDD13729.1"/>
    <property type="molecule type" value="Genomic_DNA"/>
</dbReference>
<evidence type="ECO:0000313" key="3">
    <source>
        <dbReference type="Proteomes" id="UP000199603"/>
    </source>
</evidence>
<keyword evidence="1" id="KW-0732">Signal</keyword>
<gene>
    <name evidence="2" type="ORF">SAMN04488509_101394</name>
</gene>
<name>A0A1G6SA58_9GAMM</name>
<dbReference type="Pfam" id="PF12974">
    <property type="entry name" value="Phosphonate-bd"/>
    <property type="match status" value="1"/>
</dbReference>
<dbReference type="AlphaFoldDB" id="A0A1G6SA58"/>
<dbReference type="RefSeq" id="WP_176763966.1">
    <property type="nucleotide sequence ID" value="NZ_FNAG01000001.1"/>
</dbReference>
<dbReference type="SUPFAM" id="SSF53850">
    <property type="entry name" value="Periplasmic binding protein-like II"/>
    <property type="match status" value="1"/>
</dbReference>
<sequence>MAVQGGRRAWLQALFALLITMVSAPVLADEFKVALEPSFPPDRNQQIYQPLLDYLASETGHRFVAVTARNYNFHWRDIRQSSGIDFAFEEAHFTDYRAQRQGFRPLARLAEKTAYALVALPELAEGGMDALVGRRLVSMTSPSLGYALLFEIFTNPIAQPDIRSEAASWRDGVEMIFGGEADAAMVPRFIADMYPNLQIMSTTRDFPGMAFSAAPSVPEDVVVAVREALLKLHQNPDAYQALLEIGSTRFEPASAADYRGHQEMLKGFFGYQ</sequence>
<evidence type="ECO:0000313" key="2">
    <source>
        <dbReference type="EMBL" id="SDD13729.1"/>
    </source>
</evidence>
<feature type="signal peptide" evidence="1">
    <location>
        <begin position="1"/>
        <end position="28"/>
    </location>
</feature>
<evidence type="ECO:0000256" key="1">
    <source>
        <dbReference type="SAM" id="SignalP"/>
    </source>
</evidence>